<evidence type="ECO:0000256" key="6">
    <source>
        <dbReference type="ARBA" id="ARBA00049075"/>
    </source>
</evidence>
<keyword evidence="9" id="KW-1185">Reference proteome</keyword>
<dbReference type="Gene3D" id="3.40.50.150">
    <property type="entry name" value="Vaccinia Virus protein VP39"/>
    <property type="match status" value="1"/>
</dbReference>
<comment type="catalytic activity">
    <reaction evidence="5">
        <text>a 5'-end (N(2),N(7)-dimethyl 5'-triphosphoguanosine)-ribonucleoside in snRNA + S-adenosyl-L-methionine = a 5'-end (N(2),N(2),N(7)-trimethyl 5'-triphosphoguanosine)-ribonucleoside in snRNA + S-adenosyl-L-homocysteine + H(+)</text>
        <dbReference type="Rhea" id="RHEA:78479"/>
        <dbReference type="Rhea" id="RHEA-COMP:19087"/>
        <dbReference type="Rhea" id="RHEA-COMP:19089"/>
        <dbReference type="ChEBI" id="CHEBI:15378"/>
        <dbReference type="ChEBI" id="CHEBI:57856"/>
        <dbReference type="ChEBI" id="CHEBI:59789"/>
        <dbReference type="ChEBI" id="CHEBI:167623"/>
        <dbReference type="ChEBI" id="CHEBI:172880"/>
    </reaction>
    <physiologicalReaction direction="left-to-right" evidence="5">
        <dbReference type="Rhea" id="RHEA:78480"/>
    </physiologicalReaction>
</comment>
<feature type="non-terminal residue" evidence="8">
    <location>
        <position position="1"/>
    </location>
</feature>
<comment type="caution">
    <text evidence="8">The sequence shown here is derived from an EMBL/GenBank/DDBJ whole genome shotgun (WGS) entry which is preliminary data.</text>
</comment>
<accession>A0A8E0VPP8</accession>
<dbReference type="OrthoDB" id="194443at2759"/>
<proteinExistence type="inferred from homology"/>
<dbReference type="GO" id="GO:0005634">
    <property type="term" value="C:nucleus"/>
    <property type="evidence" value="ECO:0007669"/>
    <property type="project" value="TreeGrafter"/>
</dbReference>
<comment type="catalytic activity">
    <reaction evidence="6">
        <text>a 5'-end (N(7)-methyl 5'-triphosphoguanosine)-ribonucleoside in snRNA + S-adenosyl-L-methionine = a 5'-end (N(2),N(7)-dimethyl 5'-triphosphoguanosine)-ribonucleoside in snRNA + S-adenosyl-L-homocysteine + H(+)</text>
        <dbReference type="Rhea" id="RHEA:78471"/>
        <dbReference type="Rhea" id="RHEA-COMP:19085"/>
        <dbReference type="Rhea" id="RHEA-COMP:19087"/>
        <dbReference type="ChEBI" id="CHEBI:15378"/>
        <dbReference type="ChEBI" id="CHEBI:57856"/>
        <dbReference type="ChEBI" id="CHEBI:59789"/>
        <dbReference type="ChEBI" id="CHEBI:156461"/>
        <dbReference type="ChEBI" id="CHEBI:172880"/>
    </reaction>
    <physiologicalReaction direction="left-to-right" evidence="6">
        <dbReference type="Rhea" id="RHEA:78472"/>
    </physiologicalReaction>
</comment>
<dbReference type="CDD" id="cd02440">
    <property type="entry name" value="AdoMet_MTases"/>
    <property type="match status" value="1"/>
</dbReference>
<dbReference type="PANTHER" id="PTHR14741:SF32">
    <property type="entry name" value="TRIMETHYLGUANOSINE SYNTHASE"/>
    <property type="match status" value="1"/>
</dbReference>
<evidence type="ECO:0000256" key="3">
    <source>
        <dbReference type="ARBA" id="ARBA00047418"/>
    </source>
</evidence>
<dbReference type="Proteomes" id="UP000728185">
    <property type="component" value="Unassembled WGS sequence"/>
</dbReference>
<reference evidence="8" key="1">
    <citation type="submission" date="2019-05" db="EMBL/GenBank/DDBJ databases">
        <title>Annotation for the trematode Fasciolopsis buski.</title>
        <authorList>
            <person name="Choi Y.-J."/>
        </authorList>
    </citation>
    <scope>NUCLEOTIDE SEQUENCE</scope>
    <source>
        <strain evidence="8">HT</strain>
        <tissue evidence="8">Whole worm</tissue>
    </source>
</reference>
<organism evidence="8 9">
    <name type="scientific">Fasciolopsis buskii</name>
    <dbReference type="NCBI Taxonomy" id="27845"/>
    <lineage>
        <taxon>Eukaryota</taxon>
        <taxon>Metazoa</taxon>
        <taxon>Spiralia</taxon>
        <taxon>Lophotrochozoa</taxon>
        <taxon>Platyhelminthes</taxon>
        <taxon>Trematoda</taxon>
        <taxon>Digenea</taxon>
        <taxon>Plagiorchiida</taxon>
        <taxon>Echinostomata</taxon>
        <taxon>Echinostomatoidea</taxon>
        <taxon>Fasciolidae</taxon>
        <taxon>Fasciolopsis</taxon>
    </lineage>
</organism>
<evidence type="ECO:0000256" key="1">
    <source>
        <dbReference type="ARBA" id="ARBA00018517"/>
    </source>
</evidence>
<dbReference type="AlphaFoldDB" id="A0A8E0VPP8"/>
<dbReference type="InterPro" id="IPR019012">
    <property type="entry name" value="RNA_cap_Gua-N2-MeTrfase"/>
</dbReference>
<gene>
    <name evidence="8" type="ORF">FBUS_09555</name>
</gene>
<evidence type="ECO:0000256" key="5">
    <source>
        <dbReference type="ARBA" id="ARBA00048763"/>
    </source>
</evidence>
<dbReference type="EMBL" id="LUCM01000922">
    <property type="protein sequence ID" value="KAA0199786.1"/>
    <property type="molecule type" value="Genomic_DNA"/>
</dbReference>
<comment type="catalytic activity">
    <reaction evidence="3">
        <text>a 5'-end (N(2),N(7)-dimethyl 5'-triphosphoguanosine)-ribonucleoside in snoRNA + S-adenosyl-L-methionine = a 5'-end (N(2),N(2),N(7)-trimethyl 5'-triphosphoguanosine)-ribonucleoside in snoRNA + S-adenosyl-L-homocysteine + H(+)</text>
        <dbReference type="Rhea" id="RHEA:78507"/>
        <dbReference type="Rhea" id="RHEA-COMP:19088"/>
        <dbReference type="Rhea" id="RHEA-COMP:19090"/>
        <dbReference type="ChEBI" id="CHEBI:15378"/>
        <dbReference type="ChEBI" id="CHEBI:57856"/>
        <dbReference type="ChEBI" id="CHEBI:59789"/>
        <dbReference type="ChEBI" id="CHEBI:167623"/>
        <dbReference type="ChEBI" id="CHEBI:172880"/>
    </reaction>
    <physiologicalReaction direction="left-to-right" evidence="3">
        <dbReference type="Rhea" id="RHEA:78508"/>
    </physiologicalReaction>
</comment>
<evidence type="ECO:0000256" key="4">
    <source>
        <dbReference type="ARBA" id="ARBA00048740"/>
    </source>
</evidence>
<dbReference type="SUPFAM" id="SSF53335">
    <property type="entry name" value="S-adenosyl-L-methionine-dependent methyltransferases"/>
    <property type="match status" value="1"/>
</dbReference>
<evidence type="ECO:0000313" key="9">
    <source>
        <dbReference type="Proteomes" id="UP000728185"/>
    </source>
</evidence>
<protein>
    <recommendedName>
        <fullName evidence="1">Trimethylguanosine synthase</fullName>
    </recommendedName>
    <alternativeName>
        <fullName evidence="7">Cap-specific guanine-N(2) methyltransferase</fullName>
    </alternativeName>
</protein>
<comment type="catalytic activity">
    <reaction evidence="4">
        <text>a 5'-end (N(7)-methyl 5'-triphosphoguanosine)-ribonucleoside in snoRNA + S-adenosyl-L-methionine = a 5'-end (N(2),N(7)-dimethyl 5'-triphosphoguanosine)-ribonucleoside in snoRNA + S-adenosyl-L-homocysteine + H(+)</text>
        <dbReference type="Rhea" id="RHEA:78475"/>
        <dbReference type="Rhea" id="RHEA-COMP:19086"/>
        <dbReference type="Rhea" id="RHEA-COMP:19088"/>
        <dbReference type="ChEBI" id="CHEBI:15378"/>
        <dbReference type="ChEBI" id="CHEBI:57856"/>
        <dbReference type="ChEBI" id="CHEBI:59789"/>
        <dbReference type="ChEBI" id="CHEBI:156461"/>
        <dbReference type="ChEBI" id="CHEBI:172880"/>
    </reaction>
    <physiologicalReaction direction="left-to-right" evidence="4">
        <dbReference type="Rhea" id="RHEA:78476"/>
    </physiologicalReaction>
</comment>
<evidence type="ECO:0000256" key="7">
    <source>
        <dbReference type="ARBA" id="ARBA00049790"/>
    </source>
</evidence>
<sequence length="383" mass="43116">CQISSFADTHSRPTQTTDDHCTTIFASGLNHGVSSDNLNDYRRNVFANLCYLLELACAFEQAGSVPFQMENFYLPRAWTSRDFNLEAFLYSCEQYWRYEPPTVEPPSITVYSEESSHSVDLAKIASDPELGKYWAQRFRLFSRFNEGIQLDRDGFFSATPEAIAYHQAMRVKQSYAAKGIPAESLTVIDACSGCGANSIQFALVGFQVVAVEIDSKRIEMAVHNAEIYGVAEKIKFVCADFFDWARQELHHWNVAGLHYSPREPLSSPYAALFMSPPWGGPAYLDSDVFDLNWIQFGPRNERAGCTFWFSVQLASQLTEGNLLLFLPRNSNMAQLPQLAKCLTSKVLWSNEGLCRLSVEIEANVLNAKVKAISLYTGCLCMRK</sequence>
<dbReference type="PANTHER" id="PTHR14741">
    <property type="entry name" value="S-ADENOSYLMETHIONINE-DEPENDENT METHYLTRANSFERASE RELATED"/>
    <property type="match status" value="1"/>
</dbReference>
<dbReference type="InterPro" id="IPR029063">
    <property type="entry name" value="SAM-dependent_MTases_sf"/>
</dbReference>
<name>A0A8E0VPP8_9TREM</name>
<evidence type="ECO:0000313" key="8">
    <source>
        <dbReference type="EMBL" id="KAA0199786.1"/>
    </source>
</evidence>
<comment type="similarity">
    <text evidence="2">Belongs to the methyltransferase superfamily. Trimethylguanosine synthase family.</text>
</comment>
<evidence type="ECO:0000256" key="2">
    <source>
        <dbReference type="ARBA" id="ARBA00025783"/>
    </source>
</evidence>
<dbReference type="Pfam" id="PF09445">
    <property type="entry name" value="Methyltransf_15"/>
    <property type="match status" value="1"/>
</dbReference>
<dbReference type="GO" id="GO:0071164">
    <property type="term" value="F:RNA cap trimethylguanosine synthase activity"/>
    <property type="evidence" value="ECO:0007669"/>
    <property type="project" value="TreeGrafter"/>
</dbReference>